<dbReference type="SUPFAM" id="SSF52540">
    <property type="entry name" value="P-loop containing nucleoside triphosphate hydrolases"/>
    <property type="match status" value="1"/>
</dbReference>
<feature type="region of interest" description="Disordered" evidence="5">
    <location>
        <begin position="717"/>
        <end position="753"/>
    </location>
</feature>
<protein>
    <recommendedName>
        <fullName evidence="10">P-loop containing nucleoside triphosphate hydrolase protein</fullName>
    </recommendedName>
</protein>
<keyword evidence="3" id="KW-0347">Helicase</keyword>
<proteinExistence type="predicted"/>
<name>A0A168R4K2_ABSGL</name>
<feature type="domain" description="Helicase ATP-binding" evidence="6">
    <location>
        <begin position="152"/>
        <end position="312"/>
    </location>
</feature>
<dbReference type="CDD" id="cd18791">
    <property type="entry name" value="SF2_C_RHA"/>
    <property type="match status" value="1"/>
</dbReference>
<dbReference type="OMA" id="FERSRTQ"/>
<dbReference type="OrthoDB" id="10253254at2759"/>
<dbReference type="GO" id="GO:0004386">
    <property type="term" value="F:helicase activity"/>
    <property type="evidence" value="ECO:0007669"/>
    <property type="project" value="UniProtKB-KW"/>
</dbReference>
<dbReference type="SMART" id="SM00487">
    <property type="entry name" value="DEXDc"/>
    <property type="match status" value="1"/>
</dbReference>
<feature type="compositionally biased region" description="Polar residues" evidence="5">
    <location>
        <begin position="1"/>
        <end position="12"/>
    </location>
</feature>
<keyword evidence="4" id="KW-0067">ATP-binding</keyword>
<dbReference type="Pfam" id="PF04408">
    <property type="entry name" value="WHD_HA2"/>
    <property type="match status" value="1"/>
</dbReference>
<dbReference type="Pfam" id="PF00271">
    <property type="entry name" value="Helicase_C"/>
    <property type="match status" value="1"/>
</dbReference>
<dbReference type="PROSITE" id="PS51192">
    <property type="entry name" value="HELICASE_ATP_BIND_1"/>
    <property type="match status" value="1"/>
</dbReference>
<dbReference type="InterPro" id="IPR027417">
    <property type="entry name" value="P-loop_NTPase"/>
</dbReference>
<dbReference type="FunFam" id="3.40.50.300:FF:000725">
    <property type="entry name" value="probable ATP-dependent RNA helicase DHX34"/>
    <property type="match status" value="1"/>
</dbReference>
<feature type="compositionally biased region" description="Basic residues" evidence="5">
    <location>
        <begin position="728"/>
        <end position="742"/>
    </location>
</feature>
<feature type="region of interest" description="Disordered" evidence="5">
    <location>
        <begin position="1"/>
        <end position="61"/>
    </location>
</feature>
<evidence type="ECO:0000313" key="8">
    <source>
        <dbReference type="EMBL" id="SAM06090.1"/>
    </source>
</evidence>
<dbReference type="SMART" id="SM00490">
    <property type="entry name" value="HELICc"/>
    <property type="match status" value="1"/>
</dbReference>
<evidence type="ECO:0008006" key="10">
    <source>
        <dbReference type="Google" id="ProtNLM"/>
    </source>
</evidence>
<dbReference type="PROSITE" id="PS51194">
    <property type="entry name" value="HELICASE_CTER"/>
    <property type="match status" value="1"/>
</dbReference>
<dbReference type="InterPro" id="IPR011545">
    <property type="entry name" value="DEAD/DEAH_box_helicase_dom"/>
</dbReference>
<evidence type="ECO:0000256" key="5">
    <source>
        <dbReference type="SAM" id="MobiDB-lite"/>
    </source>
</evidence>
<evidence type="ECO:0000256" key="3">
    <source>
        <dbReference type="ARBA" id="ARBA00022806"/>
    </source>
</evidence>
<dbReference type="GO" id="GO:0003723">
    <property type="term" value="F:RNA binding"/>
    <property type="evidence" value="ECO:0007669"/>
    <property type="project" value="TreeGrafter"/>
</dbReference>
<keyword evidence="2" id="KW-0378">Hydrolase</keyword>
<dbReference type="EMBL" id="LT554490">
    <property type="protein sequence ID" value="SAM06090.1"/>
    <property type="molecule type" value="Genomic_DNA"/>
</dbReference>
<evidence type="ECO:0000259" key="6">
    <source>
        <dbReference type="PROSITE" id="PS51192"/>
    </source>
</evidence>
<evidence type="ECO:0000256" key="1">
    <source>
        <dbReference type="ARBA" id="ARBA00022741"/>
    </source>
</evidence>
<dbReference type="InParanoid" id="A0A168R4K2"/>
<organism evidence="8">
    <name type="scientific">Absidia glauca</name>
    <name type="common">Pin mould</name>
    <dbReference type="NCBI Taxonomy" id="4829"/>
    <lineage>
        <taxon>Eukaryota</taxon>
        <taxon>Fungi</taxon>
        <taxon>Fungi incertae sedis</taxon>
        <taxon>Mucoromycota</taxon>
        <taxon>Mucoromycotina</taxon>
        <taxon>Mucoromycetes</taxon>
        <taxon>Mucorales</taxon>
        <taxon>Cunninghamellaceae</taxon>
        <taxon>Absidia</taxon>
    </lineage>
</organism>
<dbReference type="InterPro" id="IPR011709">
    <property type="entry name" value="DEAD-box_helicase_OB_fold"/>
</dbReference>
<evidence type="ECO:0000256" key="4">
    <source>
        <dbReference type="ARBA" id="ARBA00022840"/>
    </source>
</evidence>
<reference evidence="8" key="1">
    <citation type="submission" date="2016-04" db="EMBL/GenBank/DDBJ databases">
        <authorList>
            <person name="Evans L.H."/>
            <person name="Alamgir A."/>
            <person name="Owens N."/>
            <person name="Weber N.D."/>
            <person name="Virtaneva K."/>
            <person name="Barbian K."/>
            <person name="Babar A."/>
            <person name="Rosenke K."/>
        </authorList>
    </citation>
    <scope>NUCLEOTIDE SEQUENCE [LARGE SCALE GENOMIC DNA]</scope>
    <source>
        <strain evidence="8">CBS 101.48</strain>
    </source>
</reference>
<dbReference type="PANTHER" id="PTHR18934">
    <property type="entry name" value="ATP-DEPENDENT RNA HELICASE"/>
    <property type="match status" value="1"/>
</dbReference>
<evidence type="ECO:0000313" key="9">
    <source>
        <dbReference type="Proteomes" id="UP000078561"/>
    </source>
</evidence>
<feature type="domain" description="Helicase C-terminal" evidence="7">
    <location>
        <begin position="368"/>
        <end position="536"/>
    </location>
</feature>
<dbReference type="STRING" id="4829.A0A168R4K2"/>
<dbReference type="Pfam" id="PF00270">
    <property type="entry name" value="DEAD"/>
    <property type="match status" value="1"/>
</dbReference>
<dbReference type="Pfam" id="PF07717">
    <property type="entry name" value="OB_NTP_bind"/>
    <property type="match status" value="1"/>
</dbReference>
<dbReference type="AlphaFoldDB" id="A0A168R4K2"/>
<gene>
    <name evidence="8" type="primary">ABSGL_11966.1 scaffold 12361</name>
</gene>
<dbReference type="GO" id="GO:0016787">
    <property type="term" value="F:hydrolase activity"/>
    <property type="evidence" value="ECO:0007669"/>
    <property type="project" value="UniProtKB-KW"/>
</dbReference>
<dbReference type="Gene3D" id="1.20.120.1080">
    <property type="match status" value="1"/>
</dbReference>
<evidence type="ECO:0000256" key="2">
    <source>
        <dbReference type="ARBA" id="ARBA00022801"/>
    </source>
</evidence>
<dbReference type="GO" id="GO:0005524">
    <property type="term" value="F:ATP binding"/>
    <property type="evidence" value="ECO:0007669"/>
    <property type="project" value="UniProtKB-KW"/>
</dbReference>
<dbReference type="Proteomes" id="UP000078561">
    <property type="component" value="Unassembled WGS sequence"/>
</dbReference>
<accession>A0A168R4K2</accession>
<dbReference type="InterPro" id="IPR001650">
    <property type="entry name" value="Helicase_C-like"/>
</dbReference>
<keyword evidence="9" id="KW-1185">Reference proteome</keyword>
<evidence type="ECO:0000259" key="7">
    <source>
        <dbReference type="PROSITE" id="PS51194"/>
    </source>
</evidence>
<dbReference type="Gene3D" id="3.40.50.300">
    <property type="entry name" value="P-loop containing nucleotide triphosphate hydrolases"/>
    <property type="match status" value="2"/>
</dbReference>
<dbReference type="InterPro" id="IPR048333">
    <property type="entry name" value="HA2_WH"/>
</dbReference>
<dbReference type="InterPro" id="IPR007502">
    <property type="entry name" value="Helicase-assoc_dom"/>
</dbReference>
<sequence length="1110" mass="126794">MSNRRSSRYQTPTEERYLPSGERYTMGDRDKRAQAIKQAKDHVKKWASKDKPPRPDGPLWDQETDDLFFSRRRRGLVTWWIPTGSPIYYEFEGFYEKLLQTISPDPQSQWETIRHSLVLFYDFQEKKRNALKRKLDENRQALPITPYANAIVHTLKEHRLLLIAGDTGCGKSTQVPQILMQAGFQKIACTQPRRIACSSLARRVSYETMNEYGSEIAYQVRFEGTKTRRTRTLFLTEGLLLRQYAMDNTLSMYDVIVVDEVHERHMTGDFLLALLKQLMTVRKDLYLVLMSATINAELFAHYFDAPTLVVPGKMYDVKIRYWKHHRHEDKRLIDDAAYEKRQAAAIKVSIPSRSERLDAAPYLNIMAHIDETTPETERGDMLIFLSGINEITSLEQELKIYAEETQKWIILILHSSVAIDDQDKIFDLPPQGIRKCIISSNIAETSVTIDGIRFIVDSGKVKESSHEAITNSKKLSEFWISKASAKQRAGRAGRTGPGECYRLYSENEFLHFNDYSVPEIQRGALESILLNIKALQLGDPRTFDYIEAPSSEAVEASVQLLQNLGALDQAERITNLGMVLANLPVDTVIGKMILLGYVLQIGNPTLSLVACMSVQSPFVHLSSSNPANASTLKNQKSFDYHHGDPFTLLNVWQSWLEIKNDPKRSSRQWCRQHGIEEQRLYEITKIRTQFEHILKDFQPEALDDDDSGSLDQIEARHSRHQQRNLLKREKHGQQSRKKRRILSMHQEEEGTTENEVDIRALEFSLGNNVNQLQRRGTLDLKHDDRTIQLLKLIVCSALYPQFSIGDPHNPHRKSDELIFHTPVASFLSLHPTSTLAHHPDWVREPGEKVRKDDLQAEQGIQNQLVCYLQLLETSKPYLLNLTRTPGIQTLLLYAKKLDTNEDCSVIVADAFYLIKFKTSAVAQYVLLLASKLRNALERLFNQKLGQGAGRVGIIVHDDSTSEGAHCIPPLITPSVRHHLPLAIQDILDDQENMAEVVDLWTPTVEAAFQSEIKSISDQLVEFMTTSLSAELLIGKSTQFLEMITPNLWYDSLNIPSCACPVELDNKIPDGMKMYWYCQHCDNTLTLRKSQLLEHVASCYTPSGPLPPMLD</sequence>
<dbReference type="Pfam" id="PF21010">
    <property type="entry name" value="HA2_C"/>
    <property type="match status" value="1"/>
</dbReference>
<dbReference type="PANTHER" id="PTHR18934:SF221">
    <property type="entry name" value="ATP-DEPENDENT RNA HELICASE DHX34-RELATED"/>
    <property type="match status" value="1"/>
</dbReference>
<keyword evidence="1" id="KW-0547">Nucleotide-binding</keyword>
<dbReference type="SMART" id="SM00847">
    <property type="entry name" value="HA2"/>
    <property type="match status" value="1"/>
</dbReference>
<feature type="compositionally biased region" description="Basic and acidic residues" evidence="5">
    <location>
        <begin position="25"/>
        <end position="41"/>
    </location>
</feature>
<dbReference type="InterPro" id="IPR014001">
    <property type="entry name" value="Helicase_ATP-bd"/>
</dbReference>